<gene>
    <name evidence="2" type="ORF">F4561_006276</name>
</gene>
<organism evidence="2 3">
    <name type="scientific">Lipingzhangella halophila</name>
    <dbReference type="NCBI Taxonomy" id="1783352"/>
    <lineage>
        <taxon>Bacteria</taxon>
        <taxon>Bacillati</taxon>
        <taxon>Actinomycetota</taxon>
        <taxon>Actinomycetes</taxon>
        <taxon>Streptosporangiales</taxon>
        <taxon>Nocardiopsidaceae</taxon>
        <taxon>Lipingzhangella</taxon>
    </lineage>
</organism>
<keyword evidence="1" id="KW-0812">Transmembrane</keyword>
<keyword evidence="1" id="KW-0472">Membrane</keyword>
<keyword evidence="3" id="KW-1185">Reference proteome</keyword>
<dbReference type="Proteomes" id="UP000523007">
    <property type="component" value="Unassembled WGS sequence"/>
</dbReference>
<evidence type="ECO:0000313" key="2">
    <source>
        <dbReference type="EMBL" id="MBB4935382.1"/>
    </source>
</evidence>
<dbReference type="RefSeq" id="WP_184585120.1">
    <property type="nucleotide sequence ID" value="NZ_JACHJT010000002.1"/>
</dbReference>
<feature type="transmembrane region" description="Helical" evidence="1">
    <location>
        <begin position="174"/>
        <end position="194"/>
    </location>
</feature>
<sequence length="232" mass="25255">MAADTDDRPDFRGSTWERVLISRWIDHSVRALMVSLPLLLGGGFFFGLTHDSFPGLLSASEGTVQALGYAIGGCAGGGIAALGSTLRQRRFAEVERGIDPRRRRAARLALHRGELVDDPEANRIAASLARLHLQEGWTPLMVRIFQISAGGFATLLAVAVYFKVKYYGVDYVVTYNVFLMLWMATAAAVVLPALARTHVHSRRIVALQEAEASDSTYRGSQPRPPGSGCQVL</sequence>
<feature type="transmembrane region" description="Helical" evidence="1">
    <location>
        <begin position="28"/>
        <end position="46"/>
    </location>
</feature>
<accession>A0A7W7W5M5</accession>
<dbReference type="AlphaFoldDB" id="A0A7W7W5M5"/>
<comment type="caution">
    <text evidence="2">The sequence shown here is derived from an EMBL/GenBank/DDBJ whole genome shotgun (WGS) entry which is preliminary data.</text>
</comment>
<keyword evidence="1" id="KW-1133">Transmembrane helix</keyword>
<feature type="transmembrane region" description="Helical" evidence="1">
    <location>
        <begin position="140"/>
        <end position="162"/>
    </location>
</feature>
<protein>
    <submittedName>
        <fullName evidence="2">Uncharacterized protein</fullName>
    </submittedName>
</protein>
<evidence type="ECO:0000313" key="3">
    <source>
        <dbReference type="Proteomes" id="UP000523007"/>
    </source>
</evidence>
<dbReference type="EMBL" id="JACHJT010000002">
    <property type="protein sequence ID" value="MBB4935382.1"/>
    <property type="molecule type" value="Genomic_DNA"/>
</dbReference>
<name>A0A7W7W5M5_9ACTN</name>
<evidence type="ECO:0000256" key="1">
    <source>
        <dbReference type="SAM" id="Phobius"/>
    </source>
</evidence>
<reference evidence="2 3" key="1">
    <citation type="submission" date="2020-08" db="EMBL/GenBank/DDBJ databases">
        <title>Sequencing the genomes of 1000 actinobacteria strains.</title>
        <authorList>
            <person name="Klenk H.-P."/>
        </authorList>
    </citation>
    <scope>NUCLEOTIDE SEQUENCE [LARGE SCALE GENOMIC DNA]</scope>
    <source>
        <strain evidence="2 3">DSM 102030</strain>
    </source>
</reference>
<feature type="transmembrane region" description="Helical" evidence="1">
    <location>
        <begin position="66"/>
        <end position="86"/>
    </location>
</feature>
<proteinExistence type="predicted"/>